<keyword evidence="1" id="KW-0472">Membrane</keyword>
<reference evidence="8 9" key="2">
    <citation type="submission" date="2018-08" db="EMBL/GenBank/DDBJ databases">
        <title>A genome reference for cultivated species of the human gut microbiota.</title>
        <authorList>
            <person name="Zou Y."/>
            <person name="Xue W."/>
            <person name="Luo G."/>
        </authorList>
    </citation>
    <scope>NUCLEOTIDE SEQUENCE [LARGE SCALE GENOMIC DNA]</scope>
    <source>
        <strain evidence="6 9">AM30-13AC</strain>
        <strain evidence="5 8">AM48-7</strain>
        <strain evidence="4 10">AM54-25XD</strain>
    </source>
</reference>
<evidence type="ECO:0000313" key="9">
    <source>
        <dbReference type="Proteomes" id="UP000284835"/>
    </source>
</evidence>
<evidence type="ECO:0000313" key="10">
    <source>
        <dbReference type="Proteomes" id="UP000285209"/>
    </source>
</evidence>
<dbReference type="RefSeq" id="WP_055237839.1">
    <property type="nucleotide sequence ID" value="NZ_CYXM01000004.1"/>
</dbReference>
<dbReference type="Proteomes" id="UP000095673">
    <property type="component" value="Unassembled WGS sequence"/>
</dbReference>
<dbReference type="OrthoDB" id="9798935at2"/>
<organism evidence="2 7">
    <name type="scientific">Agathobacter rectalis</name>
    <dbReference type="NCBI Taxonomy" id="39491"/>
    <lineage>
        <taxon>Bacteria</taxon>
        <taxon>Bacillati</taxon>
        <taxon>Bacillota</taxon>
        <taxon>Clostridia</taxon>
        <taxon>Lachnospirales</taxon>
        <taxon>Lachnospiraceae</taxon>
        <taxon>Agathobacter</taxon>
    </lineage>
</organism>
<evidence type="ECO:0000313" key="4">
    <source>
        <dbReference type="EMBL" id="RGZ19464.1"/>
    </source>
</evidence>
<dbReference type="EMBL" id="QSEN01000004">
    <property type="protein sequence ID" value="RGZ76208.1"/>
    <property type="molecule type" value="Genomic_DNA"/>
</dbReference>
<evidence type="ECO:0000313" key="8">
    <source>
        <dbReference type="Proteomes" id="UP000283431"/>
    </source>
</evidence>
<keyword evidence="1" id="KW-1133">Transmembrane helix</keyword>
<evidence type="ECO:0000313" key="6">
    <source>
        <dbReference type="EMBL" id="RHD94319.1"/>
    </source>
</evidence>
<evidence type="ECO:0000313" key="5">
    <source>
        <dbReference type="EMBL" id="RGZ76208.1"/>
    </source>
</evidence>
<dbReference type="Proteomes" id="UP000285209">
    <property type="component" value="Unassembled WGS sequence"/>
</dbReference>
<proteinExistence type="predicted"/>
<evidence type="ECO:0000256" key="1">
    <source>
        <dbReference type="SAM" id="Phobius"/>
    </source>
</evidence>
<evidence type="ECO:0000313" key="7">
    <source>
        <dbReference type="Proteomes" id="UP000095673"/>
    </source>
</evidence>
<dbReference type="EMBL" id="CYXM01000004">
    <property type="protein sequence ID" value="CUM91917.1"/>
    <property type="molecule type" value="Genomic_DNA"/>
</dbReference>
<evidence type="ECO:0000313" key="2">
    <source>
        <dbReference type="EMBL" id="CUM91917.1"/>
    </source>
</evidence>
<dbReference type="EMBL" id="QSJS01000009">
    <property type="protein sequence ID" value="RHD94319.1"/>
    <property type="molecule type" value="Genomic_DNA"/>
</dbReference>
<reference evidence="3" key="3">
    <citation type="submission" date="2023-01" db="EMBL/GenBank/DDBJ databases">
        <title>Human gut microbiome strain richness.</title>
        <authorList>
            <person name="Chen-Liaw A."/>
        </authorList>
    </citation>
    <scope>NUCLEOTIDE SEQUENCE</scope>
    <source>
        <strain evidence="3">1001283st1_D2_1001283B150209_150212</strain>
    </source>
</reference>
<dbReference type="EMBL" id="QSDV01000003">
    <property type="protein sequence ID" value="RGZ19464.1"/>
    <property type="molecule type" value="Genomic_DNA"/>
</dbReference>
<sequence>MKKYVSTIIFISIIVISVLMGVRQYKNDESLKSKENEPQTEVSWATPWGKATMKKVADLNETESYDTTKSFYEDYDDTGLETCILTGIFADSEEEAIKQVRETGHCRYAYLTEDGKCEIKLTEEQKCWWIDSAKKSIQRVLDEANQLDGCIFEVNDNFTDLNVQISKEKVSPDYFYTQVIQVIYCEEIIQLFSGEDEWSVHFVVKNINTGYELVNVNYPQEEWEISGETWDE</sequence>
<dbReference type="Proteomes" id="UP001212823">
    <property type="component" value="Unassembled WGS sequence"/>
</dbReference>
<accession>A0A173SQ61</accession>
<name>A0A173SQ61_9FIRM</name>
<dbReference type="AlphaFoldDB" id="A0A173SQ61"/>
<keyword evidence="1" id="KW-0812">Transmembrane</keyword>
<dbReference type="Proteomes" id="UP000284835">
    <property type="component" value="Unassembled WGS sequence"/>
</dbReference>
<dbReference type="EMBL" id="JAQLYE010000005">
    <property type="protein sequence ID" value="MDB8017151.1"/>
    <property type="molecule type" value="Genomic_DNA"/>
</dbReference>
<feature type="transmembrane region" description="Helical" evidence="1">
    <location>
        <begin position="6"/>
        <end position="25"/>
    </location>
</feature>
<dbReference type="Proteomes" id="UP000283431">
    <property type="component" value="Unassembled WGS sequence"/>
</dbReference>
<reference evidence="2 7" key="1">
    <citation type="submission" date="2015-09" db="EMBL/GenBank/DDBJ databases">
        <authorList>
            <consortium name="Pathogen Informatics"/>
        </authorList>
    </citation>
    <scope>NUCLEOTIDE SEQUENCE [LARGE SCALE GENOMIC DNA]</scope>
    <source>
        <strain evidence="2 7">2789STDY5834968</strain>
    </source>
</reference>
<evidence type="ECO:0000313" key="3">
    <source>
        <dbReference type="EMBL" id="MDB8017151.1"/>
    </source>
</evidence>
<protein>
    <submittedName>
        <fullName evidence="2">Uncharacterized protein</fullName>
    </submittedName>
</protein>
<gene>
    <name evidence="6" type="ORF">DW775_08380</name>
    <name evidence="5" type="ORF">DW975_03455</name>
    <name evidence="4" type="ORF">DXA03_03565</name>
    <name evidence="2" type="ORF">ERS852580_01157</name>
    <name evidence="3" type="ORF">PNE45_03800</name>
</gene>